<dbReference type="SUPFAM" id="SSF52540">
    <property type="entry name" value="P-loop containing nucleoside triphosphate hydrolases"/>
    <property type="match status" value="1"/>
</dbReference>
<evidence type="ECO:0008006" key="3">
    <source>
        <dbReference type="Google" id="ProtNLM"/>
    </source>
</evidence>
<dbReference type="InterPro" id="IPR052736">
    <property type="entry name" value="Stf3_sulfotransferase"/>
</dbReference>
<evidence type="ECO:0000313" key="1">
    <source>
        <dbReference type="EMBL" id="CAE6702567.1"/>
    </source>
</evidence>
<dbReference type="InterPro" id="IPR027417">
    <property type="entry name" value="P-loop_NTPase"/>
</dbReference>
<name>A0ABM8QKL4_9BURK</name>
<dbReference type="EMBL" id="CAJNBH010000002">
    <property type="protein sequence ID" value="CAE6702567.1"/>
    <property type="molecule type" value="Genomic_DNA"/>
</dbReference>
<sequence length="278" mass="31245">MLKRLFLRQASKSPLPESRFIPMFVAGAPRSGTTILHAIVCAAEKTNGYITECSYFTAFMHPLLVGLNTFDVHTKHYFATREALIRNHSDILNNELSKIWVKTGRPEVLALKDPMLTPLIPHLAESLPRAKFVVSVRDPRATISSRIEVAKRETRDNELADDQVRQFCDEYVHMYGTVANHLPTLGDRILTVDYRDVVHGTAFDKLTAFGVGKIDNNRIWANTIADPDRPPSDVWATDLHGKMPSVASIDRYREHLDSRTEKMILDICGPVARALGAL</sequence>
<dbReference type="Gene3D" id="3.40.50.300">
    <property type="entry name" value="P-loop containing nucleotide triphosphate hydrolases"/>
    <property type="match status" value="1"/>
</dbReference>
<dbReference type="Proteomes" id="UP000673821">
    <property type="component" value="Unassembled WGS sequence"/>
</dbReference>
<accession>A0ABM8QKL4</accession>
<gene>
    <name evidence="1" type="ORF">R69776_00705</name>
</gene>
<evidence type="ECO:0000313" key="2">
    <source>
        <dbReference type="Proteomes" id="UP000673821"/>
    </source>
</evidence>
<dbReference type="RefSeq" id="WP_200657762.1">
    <property type="nucleotide sequence ID" value="NZ_CAJNBH010000002.1"/>
</dbReference>
<comment type="caution">
    <text evidence="1">The sequence shown here is derived from an EMBL/GenBank/DDBJ whole genome shotgun (WGS) entry which is preliminary data.</text>
</comment>
<reference evidence="1 2" key="1">
    <citation type="submission" date="2021-02" db="EMBL/GenBank/DDBJ databases">
        <authorList>
            <person name="Vanwijnsberghe S."/>
        </authorList>
    </citation>
    <scope>NUCLEOTIDE SEQUENCE [LARGE SCALE GENOMIC DNA]</scope>
    <source>
        <strain evidence="1 2">R-69776</strain>
    </source>
</reference>
<protein>
    <recommendedName>
        <fullName evidence="3">Sulfotransferase</fullName>
    </recommendedName>
</protein>
<keyword evidence="2" id="KW-1185">Reference proteome</keyword>
<organism evidence="1 2">
    <name type="scientific">Paraburkholderia nemoris</name>
    <dbReference type="NCBI Taxonomy" id="2793076"/>
    <lineage>
        <taxon>Bacteria</taxon>
        <taxon>Pseudomonadati</taxon>
        <taxon>Pseudomonadota</taxon>
        <taxon>Betaproteobacteria</taxon>
        <taxon>Burkholderiales</taxon>
        <taxon>Burkholderiaceae</taxon>
        <taxon>Paraburkholderia</taxon>
    </lineage>
</organism>
<dbReference type="Pfam" id="PF13469">
    <property type="entry name" value="Sulfotransfer_3"/>
    <property type="match status" value="1"/>
</dbReference>
<dbReference type="PANTHER" id="PTHR36451:SF1">
    <property type="entry name" value="OMEGA-HYDROXY-BETA-DIHYDROMENAQUINONE-9 SULFOTRANSFERASE STF3"/>
    <property type="match status" value="1"/>
</dbReference>
<proteinExistence type="predicted"/>
<dbReference type="PANTHER" id="PTHR36451">
    <property type="entry name" value="PAPS-DEPENDENT SULFOTRANSFERASE STF3"/>
    <property type="match status" value="1"/>
</dbReference>